<name>A0AAD5XX82_9FUNG</name>
<reference evidence="8" key="1">
    <citation type="submission" date="2020-05" db="EMBL/GenBank/DDBJ databases">
        <title>Phylogenomic resolution of chytrid fungi.</title>
        <authorList>
            <person name="Stajich J.E."/>
            <person name="Amses K."/>
            <person name="Simmons R."/>
            <person name="Seto K."/>
            <person name="Myers J."/>
            <person name="Bonds A."/>
            <person name="Quandt C.A."/>
            <person name="Barry K."/>
            <person name="Liu P."/>
            <person name="Grigoriev I."/>
            <person name="Longcore J.E."/>
            <person name="James T.Y."/>
        </authorList>
    </citation>
    <scope>NUCLEOTIDE SEQUENCE</scope>
    <source>
        <strain evidence="8">JEL0476</strain>
    </source>
</reference>
<keyword evidence="4 6" id="KW-1133">Transmembrane helix</keyword>
<proteinExistence type="inferred from homology"/>
<organism evidence="8 9">
    <name type="scientific">Clydaea vesicula</name>
    <dbReference type="NCBI Taxonomy" id="447962"/>
    <lineage>
        <taxon>Eukaryota</taxon>
        <taxon>Fungi</taxon>
        <taxon>Fungi incertae sedis</taxon>
        <taxon>Chytridiomycota</taxon>
        <taxon>Chytridiomycota incertae sedis</taxon>
        <taxon>Chytridiomycetes</taxon>
        <taxon>Lobulomycetales</taxon>
        <taxon>Lobulomycetaceae</taxon>
        <taxon>Clydaea</taxon>
    </lineage>
</organism>
<dbReference type="Gene3D" id="1.20.1740.10">
    <property type="entry name" value="Amino acid/polyamine transporter I"/>
    <property type="match status" value="1"/>
</dbReference>
<dbReference type="InterPro" id="IPR013057">
    <property type="entry name" value="AA_transpt_TM"/>
</dbReference>
<evidence type="ECO:0000256" key="4">
    <source>
        <dbReference type="ARBA" id="ARBA00022989"/>
    </source>
</evidence>
<gene>
    <name evidence="8" type="ORF">HK099_005986</name>
</gene>
<evidence type="ECO:0000256" key="3">
    <source>
        <dbReference type="ARBA" id="ARBA00022692"/>
    </source>
</evidence>
<comment type="similarity">
    <text evidence="2">Belongs to the amino acid/polyamine transporter 2 family.</text>
</comment>
<dbReference type="Pfam" id="PF01490">
    <property type="entry name" value="Aa_trans"/>
    <property type="match status" value="1"/>
</dbReference>
<dbReference type="AlphaFoldDB" id="A0AAD5XX82"/>
<dbReference type="PANTHER" id="PTHR22950:SF349">
    <property type="entry name" value="AMINO ACID TRANSPORTER TRANSMEMBRANE DOMAIN-CONTAINING PROTEIN"/>
    <property type="match status" value="1"/>
</dbReference>
<dbReference type="Proteomes" id="UP001211065">
    <property type="component" value="Unassembled WGS sequence"/>
</dbReference>
<protein>
    <recommendedName>
        <fullName evidence="7">Amino acid transporter transmembrane domain-containing protein</fullName>
    </recommendedName>
</protein>
<dbReference type="GO" id="GO:0015179">
    <property type="term" value="F:L-amino acid transmembrane transporter activity"/>
    <property type="evidence" value="ECO:0007669"/>
    <property type="project" value="TreeGrafter"/>
</dbReference>
<keyword evidence="3 6" id="KW-0812">Transmembrane</keyword>
<comment type="caution">
    <text evidence="8">The sequence shown here is derived from an EMBL/GenBank/DDBJ whole genome shotgun (WGS) entry which is preliminary data.</text>
</comment>
<feature type="transmembrane region" description="Helical" evidence="6">
    <location>
        <begin position="55"/>
        <end position="74"/>
    </location>
</feature>
<comment type="subcellular location">
    <subcellularLocation>
        <location evidence="1">Membrane</location>
        <topology evidence="1">Multi-pass membrane protein</topology>
    </subcellularLocation>
</comment>
<evidence type="ECO:0000256" key="6">
    <source>
        <dbReference type="SAM" id="Phobius"/>
    </source>
</evidence>
<evidence type="ECO:0000259" key="7">
    <source>
        <dbReference type="Pfam" id="PF01490"/>
    </source>
</evidence>
<evidence type="ECO:0000256" key="1">
    <source>
        <dbReference type="ARBA" id="ARBA00004141"/>
    </source>
</evidence>
<evidence type="ECO:0000313" key="8">
    <source>
        <dbReference type="EMBL" id="KAJ3216165.1"/>
    </source>
</evidence>
<dbReference type="GO" id="GO:0005774">
    <property type="term" value="C:vacuolar membrane"/>
    <property type="evidence" value="ECO:0007669"/>
    <property type="project" value="TreeGrafter"/>
</dbReference>
<feature type="transmembrane region" description="Helical" evidence="6">
    <location>
        <begin position="130"/>
        <end position="149"/>
    </location>
</feature>
<feature type="transmembrane region" description="Helical" evidence="6">
    <location>
        <begin position="161"/>
        <end position="184"/>
    </location>
</feature>
<keyword evidence="5 6" id="KW-0472">Membrane</keyword>
<evidence type="ECO:0000313" key="9">
    <source>
        <dbReference type="Proteomes" id="UP001211065"/>
    </source>
</evidence>
<keyword evidence="9" id="KW-1185">Reference proteome</keyword>
<dbReference type="EMBL" id="JADGJW010000493">
    <property type="protein sequence ID" value="KAJ3216165.1"/>
    <property type="molecule type" value="Genomic_DNA"/>
</dbReference>
<sequence length="439" mass="49662">MIKANSNNFTQIAKVGFGRVGYIYASIVLTLDMFFGAAMNILLVTKCFNLLYPDFEMKLIKLVTVTLLIPFTWFESLGVLSYTSFLGTFAICLSLVVLVYDGLSTTVSPGSLINTAETAFLPNSLFEFPLAFGLLYSTFVCHVVAATIYHEMKNKSHYKRMIIGTLSYVVTFTLVFATIGYLMYGDDVPAAKSEENEADIHASDDVEEASLNSAITTMTRFNDCYLGDKCEYSHDMSRDNTPAKADDGYPNKGENNKKFIKKRKYEDYQGGYEHSDAKVKKYNNISVEYNAATTNNQNNKSSFHEESKILFDTLSSNKNNVISEADVNYNDKINESTMQFLSYIKKKVDYENGNNLDNLNKLNVKFLNLQQENENLKNLILLNHAEMLKKLNNEKNLLTTDLGIDTNDSQFSSFEEKLSAIEKIKLPFTQLVDKVFQLE</sequence>
<feature type="non-terminal residue" evidence="8">
    <location>
        <position position="1"/>
    </location>
</feature>
<dbReference type="PANTHER" id="PTHR22950">
    <property type="entry name" value="AMINO ACID TRANSPORTER"/>
    <property type="match status" value="1"/>
</dbReference>
<accession>A0AAD5XX82</accession>
<evidence type="ECO:0000256" key="5">
    <source>
        <dbReference type="ARBA" id="ARBA00023136"/>
    </source>
</evidence>
<feature type="domain" description="Amino acid transporter transmembrane" evidence="7">
    <location>
        <begin position="6"/>
        <end position="189"/>
    </location>
</feature>
<evidence type="ECO:0000256" key="2">
    <source>
        <dbReference type="ARBA" id="ARBA00008066"/>
    </source>
</evidence>
<feature type="transmembrane region" description="Helical" evidence="6">
    <location>
        <begin position="21"/>
        <end position="43"/>
    </location>
</feature>